<dbReference type="AlphaFoldDB" id="A0A1H7NYE1"/>
<gene>
    <name evidence="1" type="ORF">SAMN04488008_103313</name>
</gene>
<accession>A0A1H7NYE1</accession>
<proteinExistence type="predicted"/>
<dbReference type="Proteomes" id="UP000198990">
    <property type="component" value="Unassembled WGS sequence"/>
</dbReference>
<reference evidence="2" key="1">
    <citation type="submission" date="2016-10" db="EMBL/GenBank/DDBJ databases">
        <authorList>
            <person name="Varghese N."/>
            <person name="Submissions S."/>
        </authorList>
    </citation>
    <scope>NUCLEOTIDE SEQUENCE [LARGE SCALE GENOMIC DNA]</scope>
    <source>
        <strain evidence="2">DSM 16471</strain>
    </source>
</reference>
<evidence type="ECO:0000313" key="2">
    <source>
        <dbReference type="Proteomes" id="UP000198990"/>
    </source>
</evidence>
<name>A0A1H7NYE1_9FLAO</name>
<evidence type="ECO:0000313" key="1">
    <source>
        <dbReference type="EMBL" id="SEL28620.1"/>
    </source>
</evidence>
<protein>
    <submittedName>
        <fullName evidence="1">Uncharacterized protein</fullName>
    </submittedName>
</protein>
<sequence>MNILILTTFAILILLTFGLNQKKFTVQQGKTQLYKSERTKIILPKLEPLFNVLEPSISSTNI</sequence>
<keyword evidence="2" id="KW-1185">Reference proteome</keyword>
<organism evidence="1 2">
    <name type="scientific">Maribacter orientalis</name>
    <dbReference type="NCBI Taxonomy" id="228957"/>
    <lineage>
        <taxon>Bacteria</taxon>
        <taxon>Pseudomonadati</taxon>
        <taxon>Bacteroidota</taxon>
        <taxon>Flavobacteriia</taxon>
        <taxon>Flavobacteriales</taxon>
        <taxon>Flavobacteriaceae</taxon>
        <taxon>Maribacter</taxon>
    </lineage>
</organism>
<dbReference type="EMBL" id="FNZN01000003">
    <property type="protein sequence ID" value="SEL28620.1"/>
    <property type="molecule type" value="Genomic_DNA"/>
</dbReference>
<dbReference type="STRING" id="228957.SAMN04488008_103313"/>